<dbReference type="Pfam" id="PF05521">
    <property type="entry name" value="Phage_HCP"/>
    <property type="match status" value="1"/>
</dbReference>
<accession>D8JVB3</accession>
<sequence>MDAGDRTELITFQRETDARRPGGGMTPTLAPLGQAWAKADWIGGGEQVRDGGVKPTSKYRFTCLSAAIDEMGITTSDRIVWNGDTYNIRERPRRLPNKPETEIVAETGVTL</sequence>
<dbReference type="EMBL" id="CP002083">
    <property type="protein sequence ID" value="ADJ24767.1"/>
    <property type="molecule type" value="Genomic_DNA"/>
</dbReference>
<dbReference type="KEGG" id="hdn:Hden_2972"/>
<dbReference type="Proteomes" id="UP000002033">
    <property type="component" value="Chromosome"/>
</dbReference>
<gene>
    <name evidence="1" type="ordered locus">Hden_2972</name>
</gene>
<dbReference type="OrthoDB" id="7478737at2"/>
<evidence type="ECO:0000313" key="2">
    <source>
        <dbReference type="Proteomes" id="UP000002033"/>
    </source>
</evidence>
<proteinExistence type="predicted"/>
<dbReference type="RefSeq" id="WP_013216926.1">
    <property type="nucleotide sequence ID" value="NC_014313.1"/>
</dbReference>
<dbReference type="InterPro" id="IPR008767">
    <property type="entry name" value="Phage_SPP1_head-tail_adaptor"/>
</dbReference>
<name>D8JVB3_HYPDA</name>
<dbReference type="STRING" id="582899.Hden_2972"/>
<dbReference type="AlphaFoldDB" id="D8JVB3"/>
<dbReference type="HOGENOM" id="CLU_2144789_0_0_5"/>
<protein>
    <submittedName>
        <fullName evidence="1">Phage head-tail adaptor</fullName>
    </submittedName>
</protein>
<organism evidence="1 2">
    <name type="scientific">Hyphomicrobium denitrificans (strain ATCC 51888 / DSM 1869 / NCIMB 11706 / TK 0415)</name>
    <dbReference type="NCBI Taxonomy" id="582899"/>
    <lineage>
        <taxon>Bacteria</taxon>
        <taxon>Pseudomonadati</taxon>
        <taxon>Pseudomonadota</taxon>
        <taxon>Alphaproteobacteria</taxon>
        <taxon>Hyphomicrobiales</taxon>
        <taxon>Hyphomicrobiaceae</taxon>
        <taxon>Hyphomicrobium</taxon>
    </lineage>
</organism>
<keyword evidence="2" id="KW-1185">Reference proteome</keyword>
<dbReference type="InterPro" id="IPR038666">
    <property type="entry name" value="SSP1_head-tail_sf"/>
</dbReference>
<evidence type="ECO:0000313" key="1">
    <source>
        <dbReference type="EMBL" id="ADJ24767.1"/>
    </source>
</evidence>
<reference evidence="2" key="1">
    <citation type="journal article" date="2011" name="J. Bacteriol.">
        <title>Genome sequences of eight morphologically diverse alphaproteobacteria.</title>
        <authorList>
            <consortium name="US DOE Joint Genome Institute"/>
            <person name="Brown P.J."/>
            <person name="Kysela D.T."/>
            <person name="Buechlein A."/>
            <person name="Hemmerich C."/>
            <person name="Brun Y.V."/>
        </authorList>
    </citation>
    <scope>NUCLEOTIDE SEQUENCE [LARGE SCALE GENOMIC DNA]</scope>
    <source>
        <strain evidence="2">ATCC 51888 / DSM 1869 / NCIB 11706 / TK 0415</strain>
    </source>
</reference>
<dbReference type="Gene3D" id="2.40.10.270">
    <property type="entry name" value="Bacteriophage SPP1 head-tail adaptor protein"/>
    <property type="match status" value="1"/>
</dbReference>